<reference evidence="1" key="1">
    <citation type="submission" date="2020-11" db="EMBL/GenBank/DDBJ databases">
        <authorList>
            <person name="Tran Van P."/>
        </authorList>
    </citation>
    <scope>NUCLEOTIDE SEQUENCE</scope>
</reference>
<name>A0A7R9P6H8_TIMCA</name>
<dbReference type="EMBL" id="OE180559">
    <property type="protein sequence ID" value="CAD7571535.1"/>
    <property type="molecule type" value="Genomic_DNA"/>
</dbReference>
<gene>
    <name evidence="1" type="ORF">TCMB3V08_LOCUS4205</name>
</gene>
<organism evidence="1">
    <name type="scientific">Timema californicum</name>
    <name type="common">California timema</name>
    <name type="synonym">Walking stick</name>
    <dbReference type="NCBI Taxonomy" id="61474"/>
    <lineage>
        <taxon>Eukaryota</taxon>
        <taxon>Metazoa</taxon>
        <taxon>Ecdysozoa</taxon>
        <taxon>Arthropoda</taxon>
        <taxon>Hexapoda</taxon>
        <taxon>Insecta</taxon>
        <taxon>Pterygota</taxon>
        <taxon>Neoptera</taxon>
        <taxon>Polyneoptera</taxon>
        <taxon>Phasmatodea</taxon>
        <taxon>Timematodea</taxon>
        <taxon>Timematoidea</taxon>
        <taxon>Timematidae</taxon>
        <taxon>Timema</taxon>
    </lineage>
</organism>
<dbReference type="AlphaFoldDB" id="A0A7R9P6H8"/>
<accession>A0A7R9P6H8</accession>
<protein>
    <submittedName>
        <fullName evidence="1">(California timema) hypothetical protein</fullName>
    </submittedName>
</protein>
<proteinExistence type="predicted"/>
<evidence type="ECO:0000313" key="1">
    <source>
        <dbReference type="EMBL" id="CAD7571535.1"/>
    </source>
</evidence>
<sequence length="287" mass="31366">MTFTDQALWTVIEAPGQGYVSIEIPERSINTIVELVNCLCGGIAIGSVVVSLGSEYSATRMVKWVFYLNNFYSSITKGEWKTIKEKPPPDHPIEIRTSISPSSAVELITTSALTNYATEAVLVGFLFKEVALCVSHYLLMSSDRMKPSLVDQARGLGGRLPIHINCDTVQPLTMLIKCNQSDQTKDSPTRKDKVVDIQIIDVPKNDMGRVANTSRTMYKWNTAFEGFIKSGGRSGGKQPFLGGMNPPDPTFYTHANSSCLSVCMVPFSPSVQARVVPTIPPPAIITS</sequence>